<dbReference type="PROSITE" id="PS52045">
    <property type="entry name" value="NEPROSIN_PEP_CD"/>
    <property type="match status" value="1"/>
</dbReference>
<feature type="domain" description="Neprosin PEP catalytic" evidence="2">
    <location>
        <begin position="212"/>
        <end position="466"/>
    </location>
</feature>
<dbReference type="InterPro" id="IPR025521">
    <property type="entry name" value="Neprosin_propep"/>
</dbReference>
<accession>A0AAN7FX65</accession>
<organism evidence="3 4">
    <name type="scientific">Quercus rubra</name>
    <name type="common">Northern red oak</name>
    <name type="synonym">Quercus borealis</name>
    <dbReference type="NCBI Taxonomy" id="3512"/>
    <lineage>
        <taxon>Eukaryota</taxon>
        <taxon>Viridiplantae</taxon>
        <taxon>Streptophyta</taxon>
        <taxon>Embryophyta</taxon>
        <taxon>Tracheophyta</taxon>
        <taxon>Spermatophyta</taxon>
        <taxon>Magnoliopsida</taxon>
        <taxon>eudicotyledons</taxon>
        <taxon>Gunneridae</taxon>
        <taxon>Pentapetalae</taxon>
        <taxon>rosids</taxon>
        <taxon>fabids</taxon>
        <taxon>Fagales</taxon>
        <taxon>Fagaceae</taxon>
        <taxon>Quercus</taxon>
    </lineage>
</organism>
<comment type="caution">
    <text evidence="3">The sequence shown here is derived from an EMBL/GenBank/DDBJ whole genome shotgun (WGS) entry which is preliminary data.</text>
</comment>
<evidence type="ECO:0000259" key="2">
    <source>
        <dbReference type="PROSITE" id="PS52045"/>
    </source>
</evidence>
<keyword evidence="4" id="KW-1185">Reference proteome</keyword>
<evidence type="ECO:0000313" key="4">
    <source>
        <dbReference type="Proteomes" id="UP001324115"/>
    </source>
</evidence>
<dbReference type="FunFam" id="3.90.1320.10:FF:000001">
    <property type="entry name" value="Putative carboxyl-terminal proteinase"/>
    <property type="match status" value="1"/>
</dbReference>
<dbReference type="Proteomes" id="UP001324115">
    <property type="component" value="Unassembled WGS sequence"/>
</dbReference>
<proteinExistence type="predicted"/>
<protein>
    <recommendedName>
        <fullName evidence="2">Neprosin PEP catalytic domain-containing protein</fullName>
    </recommendedName>
</protein>
<dbReference type="InterPro" id="IPR053168">
    <property type="entry name" value="Glutamic_endopeptidase"/>
</dbReference>
<reference evidence="3 4" key="1">
    <citation type="journal article" date="2023" name="G3 (Bethesda)">
        <title>A haplotype-resolved chromosome-scale genome for Quercus rubra L. provides insights into the genetics of adaptive traits for red oak species.</title>
        <authorList>
            <person name="Kapoor B."/>
            <person name="Jenkins J."/>
            <person name="Schmutz J."/>
            <person name="Zhebentyayeva T."/>
            <person name="Kuelheim C."/>
            <person name="Coggeshall M."/>
            <person name="Heim C."/>
            <person name="Lasky J.R."/>
            <person name="Leites L."/>
            <person name="Islam-Faridi N."/>
            <person name="Romero-Severson J."/>
            <person name="DeLeo V.L."/>
            <person name="Lucas S.M."/>
            <person name="Lazic D."/>
            <person name="Gailing O."/>
            <person name="Carlson J."/>
            <person name="Staton M."/>
        </authorList>
    </citation>
    <scope>NUCLEOTIDE SEQUENCE [LARGE SCALE GENOMIC DNA]</scope>
    <source>
        <strain evidence="3">Pseudo-F2</strain>
    </source>
</reference>
<dbReference type="Gene3D" id="3.90.1320.10">
    <property type="entry name" value="Outer-capsid protein sigma 3, large lobe"/>
    <property type="match status" value="1"/>
</dbReference>
<sequence>MDSLGGVSSWRKSRSKWHHFEHRRRQHQCAQTQTDIAKGTTAQGNFSNMASSWCRISPIIPIFVWFLLVFSLVCPVHSLETIDDRASNQTFRPNEELKKLKIIAARLSKINKPAVKTIQSPDGDIIDCVVSHLQPAFDHPQLKGQKPLDPPDRPEGHSPSGMLEENVQLWSLSGESCPEGTVPIRRTTEGDMLRASSVRRFGRKPRRHVRRDSSSNGHEHAVGYVSGDQYFGAKASINVWAPRVANQYEFSLSQMWVISGSFGDDLNTIEAGWQVSPELYGDNYPRFFTYWTTDAYQATGCYNLLCSGFVQTNNRIAIGAAISPTSSYNGGQFDISLLIWKDPKHGNWWLEFGSGILVGYWPSFLFTHLQSHASMVQFGGETVNSRPSGFHTSTQMGSGHFAGEGFGKASYFRNLQVVDWDNNLIPLSNLRVLADHPNCYDIQGGINSVWGNYFYYGGPGRNVRCP</sequence>
<dbReference type="PANTHER" id="PTHR31589">
    <property type="entry name" value="PROTEIN, PUTATIVE (DUF239)-RELATED-RELATED"/>
    <property type="match status" value="1"/>
</dbReference>
<dbReference type="AlphaFoldDB" id="A0AAN7FX65"/>
<evidence type="ECO:0000313" key="3">
    <source>
        <dbReference type="EMBL" id="KAK4597980.1"/>
    </source>
</evidence>
<dbReference type="InterPro" id="IPR004314">
    <property type="entry name" value="Neprosin"/>
</dbReference>
<dbReference type="PANTHER" id="PTHR31589:SF98">
    <property type="entry name" value="LIGASE, PUTATIVE (DUF239)-RELATED"/>
    <property type="match status" value="1"/>
</dbReference>
<gene>
    <name evidence="3" type="ORF">RGQ29_015479</name>
</gene>
<dbReference type="EMBL" id="JAXUIC010000003">
    <property type="protein sequence ID" value="KAK4597980.1"/>
    <property type="molecule type" value="Genomic_DNA"/>
</dbReference>
<dbReference type="Pfam" id="PF03080">
    <property type="entry name" value="Neprosin"/>
    <property type="match status" value="1"/>
</dbReference>
<evidence type="ECO:0000256" key="1">
    <source>
        <dbReference type="SAM" id="MobiDB-lite"/>
    </source>
</evidence>
<feature type="region of interest" description="Disordered" evidence="1">
    <location>
        <begin position="139"/>
        <end position="161"/>
    </location>
</feature>
<name>A0AAN7FX65_QUERU</name>
<dbReference type="Pfam" id="PF14365">
    <property type="entry name" value="Neprosin_AP"/>
    <property type="match status" value="1"/>
</dbReference>